<dbReference type="AlphaFoldDB" id="T0YGN7"/>
<gene>
    <name evidence="2" type="ORF">B2A_13643</name>
</gene>
<dbReference type="CDD" id="cd08946">
    <property type="entry name" value="SDR_e"/>
    <property type="match status" value="1"/>
</dbReference>
<protein>
    <submittedName>
        <fullName evidence="2">NAD-dependent epimerase/dehydratase</fullName>
    </submittedName>
</protein>
<dbReference type="EMBL" id="AUZZ01009878">
    <property type="protein sequence ID" value="EQD32263.1"/>
    <property type="molecule type" value="Genomic_DNA"/>
</dbReference>
<dbReference type="PANTHER" id="PTHR43245">
    <property type="entry name" value="BIFUNCTIONAL POLYMYXIN RESISTANCE PROTEIN ARNA"/>
    <property type="match status" value="1"/>
</dbReference>
<dbReference type="Gene3D" id="3.40.50.720">
    <property type="entry name" value="NAD(P)-binding Rossmann-like Domain"/>
    <property type="match status" value="1"/>
</dbReference>
<dbReference type="InterPro" id="IPR036291">
    <property type="entry name" value="NAD(P)-bd_dom_sf"/>
</dbReference>
<feature type="domain" description="NAD-dependent epimerase/dehydratase" evidence="1">
    <location>
        <begin position="2"/>
        <end position="130"/>
    </location>
</feature>
<dbReference type="Pfam" id="PF01370">
    <property type="entry name" value="Epimerase"/>
    <property type="match status" value="1"/>
</dbReference>
<comment type="caution">
    <text evidence="2">The sequence shown here is derived from an EMBL/GenBank/DDBJ whole genome shotgun (WGS) entry which is preliminary data.</text>
</comment>
<dbReference type="InterPro" id="IPR050177">
    <property type="entry name" value="Lipid_A_modif_metabolic_enz"/>
</dbReference>
<reference evidence="2" key="1">
    <citation type="submission" date="2013-08" db="EMBL/GenBank/DDBJ databases">
        <authorList>
            <person name="Mendez C."/>
            <person name="Richter M."/>
            <person name="Ferrer M."/>
            <person name="Sanchez J."/>
        </authorList>
    </citation>
    <scope>NUCLEOTIDE SEQUENCE</scope>
</reference>
<organism evidence="2">
    <name type="scientific">mine drainage metagenome</name>
    <dbReference type="NCBI Taxonomy" id="410659"/>
    <lineage>
        <taxon>unclassified sequences</taxon>
        <taxon>metagenomes</taxon>
        <taxon>ecological metagenomes</taxon>
    </lineage>
</organism>
<sequence>AGVRRYILPSSCSVYGFHPDLRSEGSEIAPLTAYAQANALAEQGVRALAGPEFSVTVLRLATLYGPSPRMRFDLAINGMTRGGLTDRRVPLARDGGQWRPFVDVRDAARLIGDVLEAPIDRIAGELFNVGSDDQNYPLRAVAETVSANLEGRPEIALYGDPDRRSYRVDFSRVRDRLGFHPRHT</sequence>
<dbReference type="PANTHER" id="PTHR43245:SF23">
    <property type="entry name" value="NAD(P)-BINDING DOMAIN-CONTAINING PROTEIN"/>
    <property type="match status" value="1"/>
</dbReference>
<evidence type="ECO:0000313" key="2">
    <source>
        <dbReference type="EMBL" id="EQD32263.1"/>
    </source>
</evidence>
<accession>T0YGN7</accession>
<feature type="non-terminal residue" evidence="2">
    <location>
        <position position="1"/>
    </location>
</feature>
<evidence type="ECO:0000259" key="1">
    <source>
        <dbReference type="Pfam" id="PF01370"/>
    </source>
</evidence>
<proteinExistence type="predicted"/>
<name>T0YGN7_9ZZZZ</name>
<reference evidence="2" key="2">
    <citation type="journal article" date="2014" name="ISME J.">
        <title>Microbial stratification in low pH oxic and suboxic macroscopic growths along an acid mine drainage.</title>
        <authorList>
            <person name="Mendez-Garcia C."/>
            <person name="Mesa V."/>
            <person name="Sprenger R.R."/>
            <person name="Richter M."/>
            <person name="Diez M.S."/>
            <person name="Solano J."/>
            <person name="Bargiela R."/>
            <person name="Golyshina O.V."/>
            <person name="Manteca A."/>
            <person name="Ramos J.L."/>
            <person name="Gallego J.R."/>
            <person name="Llorente I."/>
            <person name="Martins Dos Santos V.A."/>
            <person name="Jensen O.N."/>
            <person name="Pelaez A.I."/>
            <person name="Sanchez J."/>
            <person name="Ferrer M."/>
        </authorList>
    </citation>
    <scope>NUCLEOTIDE SEQUENCE</scope>
</reference>
<dbReference type="InterPro" id="IPR001509">
    <property type="entry name" value="Epimerase_deHydtase"/>
</dbReference>
<dbReference type="SUPFAM" id="SSF51735">
    <property type="entry name" value="NAD(P)-binding Rossmann-fold domains"/>
    <property type="match status" value="1"/>
</dbReference>
<feature type="non-terminal residue" evidence="2">
    <location>
        <position position="184"/>
    </location>
</feature>